<evidence type="ECO:0000256" key="1">
    <source>
        <dbReference type="SAM" id="SignalP"/>
    </source>
</evidence>
<feature type="chain" id="PRO_5041211508" evidence="1">
    <location>
        <begin position="22"/>
        <end position="380"/>
    </location>
</feature>
<evidence type="ECO:0000259" key="2">
    <source>
        <dbReference type="Pfam" id="PF04865"/>
    </source>
</evidence>
<name>A0AA35XY49_9PROT</name>
<sequence length="380" mass="38580">MSLTFRSFATTVATAVATAQASCAQLLNMDVGTPGRALMESVSGVGLWFQYLALQVLSRTRLATSQGTDCDSFVNDFGMMRLSGTPATGMVTMTCFSSQGQSAVIPAGVTVRTVSGITFTVIEDSALPYWSTTLGGYVRTAGVASISVPVQAVIAGGSGNVAIGAICLMGTAVAGIDTVTNSAPLLNGSDMETDEALRDRFPLWLAAKATGCPAAVENAVAGVQSNLSCALMDGQSPDGSSRAGYFTVVVDDGTGAASDAVVSAVYDAVDAVRACGVAFAVQRPSVMTLNVSMTITVPVNSDTQLVQTALSAAVMADIEAVGVGGGYAYSRLAYLAYVNAGVTVLAVTNVLLNGSQADITSQKNRILLPGSVSIQVIGGS</sequence>
<organism evidence="3 4">
    <name type="scientific">Brytella acorum</name>
    <dbReference type="NCBI Taxonomy" id="2959299"/>
    <lineage>
        <taxon>Bacteria</taxon>
        <taxon>Pseudomonadati</taxon>
        <taxon>Pseudomonadota</taxon>
        <taxon>Alphaproteobacteria</taxon>
        <taxon>Acetobacterales</taxon>
        <taxon>Acetobacteraceae</taxon>
        <taxon>Brytella</taxon>
    </lineage>
</organism>
<feature type="domain" description="Baseplate protein J-like barrel" evidence="2">
    <location>
        <begin position="96"/>
        <end position="188"/>
    </location>
</feature>
<evidence type="ECO:0000313" key="3">
    <source>
        <dbReference type="EMBL" id="CAI9121022.1"/>
    </source>
</evidence>
<feature type="signal peptide" evidence="1">
    <location>
        <begin position="1"/>
        <end position="21"/>
    </location>
</feature>
<protein>
    <submittedName>
        <fullName evidence="3">Baseplate J/gp47 family protein</fullName>
    </submittedName>
</protein>
<proteinExistence type="predicted"/>
<reference evidence="3" key="1">
    <citation type="submission" date="2023-03" db="EMBL/GenBank/DDBJ databases">
        <authorList>
            <person name="Cleenwerck I."/>
        </authorList>
    </citation>
    <scope>NUCLEOTIDE SEQUENCE</scope>
    <source>
        <strain evidence="3">LMG 32879</strain>
    </source>
</reference>
<dbReference type="Proteomes" id="UP001176960">
    <property type="component" value="Unassembled WGS sequence"/>
</dbReference>
<dbReference type="Pfam" id="PF04865">
    <property type="entry name" value="Baseplate_J"/>
    <property type="match status" value="1"/>
</dbReference>
<dbReference type="AlphaFoldDB" id="A0AA35XY49"/>
<accession>A0AA35XY49</accession>
<dbReference type="InterPro" id="IPR006949">
    <property type="entry name" value="Barrel_Baseplate_J-like"/>
</dbReference>
<dbReference type="RefSeq" id="WP_289842182.1">
    <property type="nucleotide sequence ID" value="NZ_JARBJP010000004.1"/>
</dbReference>
<keyword evidence="4" id="KW-1185">Reference proteome</keyword>
<keyword evidence="1" id="KW-0732">Signal</keyword>
<dbReference type="EMBL" id="CATKSH010000010">
    <property type="protein sequence ID" value="CAI9121022.1"/>
    <property type="molecule type" value="Genomic_DNA"/>
</dbReference>
<comment type="caution">
    <text evidence="3">The sequence shown here is derived from an EMBL/GenBank/DDBJ whole genome shotgun (WGS) entry which is preliminary data.</text>
</comment>
<evidence type="ECO:0000313" key="4">
    <source>
        <dbReference type="Proteomes" id="UP001176960"/>
    </source>
</evidence>
<gene>
    <name evidence="3" type="ORF">LMG32879_001866</name>
</gene>